<accession>A0AA88R7G2</accession>
<evidence type="ECO:0000313" key="2">
    <source>
        <dbReference type="EMBL" id="KAK2984094.1"/>
    </source>
</evidence>
<keyword evidence="3" id="KW-1185">Reference proteome</keyword>
<feature type="domain" description="Retrotransposon Copia-like N-terminal" evidence="1">
    <location>
        <begin position="108"/>
        <end position="157"/>
    </location>
</feature>
<dbReference type="PANTHER" id="PTHR37610:SF97">
    <property type="entry name" value="RETROTRANSPOSON GAG DOMAIN-CONTAINING PROTEIN"/>
    <property type="match status" value="1"/>
</dbReference>
<dbReference type="InterPro" id="IPR029472">
    <property type="entry name" value="Copia-like_N"/>
</dbReference>
<dbReference type="Proteomes" id="UP001187471">
    <property type="component" value="Unassembled WGS sequence"/>
</dbReference>
<gene>
    <name evidence="2" type="ORF">RJ640_017713</name>
</gene>
<dbReference type="EMBL" id="JAVXUO010001268">
    <property type="protein sequence ID" value="KAK2984094.1"/>
    <property type="molecule type" value="Genomic_DNA"/>
</dbReference>
<reference evidence="2" key="1">
    <citation type="submission" date="2022-12" db="EMBL/GenBank/DDBJ databases">
        <title>Draft genome assemblies for two species of Escallonia (Escalloniales).</title>
        <authorList>
            <person name="Chanderbali A."/>
            <person name="Dervinis C."/>
            <person name="Anghel I."/>
            <person name="Soltis D."/>
            <person name="Soltis P."/>
            <person name="Zapata F."/>
        </authorList>
    </citation>
    <scope>NUCLEOTIDE SEQUENCE</scope>
    <source>
        <strain evidence="2">UCBG92.1500</strain>
        <tissue evidence="2">Leaf</tissue>
    </source>
</reference>
<evidence type="ECO:0000313" key="3">
    <source>
        <dbReference type="Proteomes" id="UP001187471"/>
    </source>
</evidence>
<dbReference type="Pfam" id="PF14244">
    <property type="entry name" value="Retrotran_gag_3"/>
    <property type="match status" value="2"/>
</dbReference>
<comment type="caution">
    <text evidence="2">The sequence shown here is derived from an EMBL/GenBank/DDBJ whole genome shotgun (WGS) entry which is preliminary data.</text>
</comment>
<protein>
    <recommendedName>
        <fullName evidence="1">Retrotransposon Copia-like N-terminal domain-containing protein</fullName>
    </recommendedName>
</protein>
<evidence type="ECO:0000259" key="1">
    <source>
        <dbReference type="Pfam" id="PF14244"/>
    </source>
</evidence>
<organism evidence="2 3">
    <name type="scientific">Escallonia rubra</name>
    <dbReference type="NCBI Taxonomy" id="112253"/>
    <lineage>
        <taxon>Eukaryota</taxon>
        <taxon>Viridiplantae</taxon>
        <taxon>Streptophyta</taxon>
        <taxon>Embryophyta</taxon>
        <taxon>Tracheophyta</taxon>
        <taxon>Spermatophyta</taxon>
        <taxon>Magnoliopsida</taxon>
        <taxon>eudicotyledons</taxon>
        <taxon>Gunneridae</taxon>
        <taxon>Pentapetalae</taxon>
        <taxon>asterids</taxon>
        <taxon>campanulids</taxon>
        <taxon>Escalloniales</taxon>
        <taxon>Escalloniaceae</taxon>
        <taxon>Escallonia</taxon>
    </lineage>
</organism>
<dbReference type="PANTHER" id="PTHR37610">
    <property type="entry name" value="CCHC-TYPE DOMAIN-CONTAINING PROTEIN"/>
    <property type="match status" value="1"/>
</dbReference>
<proteinExistence type="predicted"/>
<dbReference type="AlphaFoldDB" id="A0AA88R7G2"/>
<name>A0AA88R7G2_9ASTE</name>
<sequence length="265" mass="29964">MLEGEVVEQSTDDCSDSIATREAKIEISMETLSSRRTIEARGWLGRRWIYVAQVFMVPSSVCLKSKKAVPISSDLATMSEEHDDQVGMGNIVAGYGKAIEVNSPYYLHPSDHPGLVFVTPPLTENGENYFTWRRNMMTTLELKNKVGFIDNSVTKPKVKSQDFQPWWLAMGNIVAGYGKAIEVNSPYYLHPSDHPGLVFVTPPLTENGENYFTWRRNMMTTLELKNKVGFIDNSVTKPKVKSQDFQPWVKCNGIVLSWLTNYLAK</sequence>
<feature type="domain" description="Retrotransposon Copia-like N-terminal" evidence="1">
    <location>
        <begin position="190"/>
        <end position="239"/>
    </location>
</feature>